<evidence type="ECO:0000256" key="1">
    <source>
        <dbReference type="ARBA" id="ARBA00022723"/>
    </source>
</evidence>
<dbReference type="RefSeq" id="XP_062639426.1">
    <property type="nucleotide sequence ID" value="XM_062779851.1"/>
</dbReference>
<organism evidence="6 7">
    <name type="scientific">Dichotomopilus funicola</name>
    <dbReference type="NCBI Taxonomy" id="1934379"/>
    <lineage>
        <taxon>Eukaryota</taxon>
        <taxon>Fungi</taxon>
        <taxon>Dikarya</taxon>
        <taxon>Ascomycota</taxon>
        <taxon>Pezizomycotina</taxon>
        <taxon>Sordariomycetes</taxon>
        <taxon>Sordariomycetidae</taxon>
        <taxon>Sordariales</taxon>
        <taxon>Chaetomiaceae</taxon>
        <taxon>Dichotomopilus</taxon>
    </lineage>
</organism>
<evidence type="ECO:0000256" key="3">
    <source>
        <dbReference type="ARBA" id="ARBA00022833"/>
    </source>
</evidence>
<protein>
    <recommendedName>
        <fullName evidence="5">MYND-type domain-containing protein</fullName>
    </recommendedName>
</protein>
<dbReference type="GO" id="GO:0008270">
    <property type="term" value="F:zinc ion binding"/>
    <property type="evidence" value="ECO:0007669"/>
    <property type="project" value="UniProtKB-KW"/>
</dbReference>
<evidence type="ECO:0000313" key="7">
    <source>
        <dbReference type="Proteomes" id="UP001302676"/>
    </source>
</evidence>
<evidence type="ECO:0000313" key="6">
    <source>
        <dbReference type="EMBL" id="KAK4146055.1"/>
    </source>
</evidence>
<dbReference type="Gene3D" id="6.10.140.2220">
    <property type="match status" value="1"/>
</dbReference>
<proteinExistence type="predicted"/>
<sequence length="594" mass="66503">MATPGYIPCANWTVGGTACKKTGTFSCKSCKLVSYCGPVCQKSHWSVHKTDCKSPLSSTSWKPGWEAENRTPSFVGDNDGPSNFGGMKYYWGNVPALDVLKLGENEGAGHEKHLRILCAASGDFRNVVKTIAQLPSSYSGTVEVTLNDKELDIVARNAIMLLIGLVVDNDDNSNAPNMDTAIDCIIHIWYSALIRPSDLSILQTHIRPLIADICTKTANKPPHTLLAKTWTFPPVSSSNPTNGGTPRTLRLTLQKQAWDRILSFLDVPQGLTAEKAHKIRTGVTLARERRDYRDRYYTLQVPAQRVAKERFREDGVMLPFGMARQGFLVPNPTFFQDGTWHMPDNANPLDGWSEEELAEYPHPPASADMYGKMYYYLRAMLRDFLIRVAEGKVTFRLFHMDAAQLPKHVEASSFDRIDVSNISDAGYLGLYRTLNTMIPLLTTPSTNRHATLITFFMNAIPEMSNPQDTLVSMGQSKTKLMQYMPNLLANARVIHAVSGGYQYSLEAVKFVCALELMGDHDAIWDRYTSLHNFPHTASLCNASMKPQRKHTIIEAWPYRLKLQPGQPGAQAEFDRRLAGGMSGKERYVEWSRKV</sequence>
<accession>A0AAN6V8P7</accession>
<dbReference type="InterPro" id="IPR002893">
    <property type="entry name" value="Znf_MYND"/>
</dbReference>
<evidence type="ECO:0000259" key="5">
    <source>
        <dbReference type="PROSITE" id="PS50865"/>
    </source>
</evidence>
<dbReference type="SUPFAM" id="SSF144232">
    <property type="entry name" value="HIT/MYND zinc finger-like"/>
    <property type="match status" value="1"/>
</dbReference>
<dbReference type="Pfam" id="PF14737">
    <property type="entry name" value="DUF4470"/>
    <property type="match status" value="1"/>
</dbReference>
<evidence type="ECO:0000256" key="4">
    <source>
        <dbReference type="PROSITE-ProRule" id="PRU00134"/>
    </source>
</evidence>
<keyword evidence="1" id="KW-0479">Metal-binding</keyword>
<feature type="domain" description="MYND-type" evidence="5">
    <location>
        <begin position="16"/>
        <end position="52"/>
    </location>
</feature>
<dbReference type="EMBL" id="MU853564">
    <property type="protein sequence ID" value="KAK4146055.1"/>
    <property type="molecule type" value="Genomic_DNA"/>
</dbReference>
<dbReference type="InterPro" id="IPR027974">
    <property type="entry name" value="DUF4470"/>
</dbReference>
<dbReference type="Pfam" id="PF01753">
    <property type="entry name" value="zf-MYND"/>
    <property type="match status" value="1"/>
</dbReference>
<keyword evidence="7" id="KW-1185">Reference proteome</keyword>
<keyword evidence="2 4" id="KW-0863">Zinc-finger</keyword>
<comment type="caution">
    <text evidence="6">The sequence shown here is derived from an EMBL/GenBank/DDBJ whole genome shotgun (WGS) entry which is preliminary data.</text>
</comment>
<dbReference type="AlphaFoldDB" id="A0AAN6V8P7"/>
<gene>
    <name evidence="6" type="ORF">C8A04DRAFT_26217</name>
</gene>
<reference evidence="6" key="2">
    <citation type="submission" date="2023-05" db="EMBL/GenBank/DDBJ databases">
        <authorList>
            <consortium name="Lawrence Berkeley National Laboratory"/>
            <person name="Steindorff A."/>
            <person name="Hensen N."/>
            <person name="Bonometti L."/>
            <person name="Westerberg I."/>
            <person name="Brannstrom I.O."/>
            <person name="Guillou S."/>
            <person name="Cros-Aarteil S."/>
            <person name="Calhoun S."/>
            <person name="Haridas S."/>
            <person name="Kuo A."/>
            <person name="Mondo S."/>
            <person name="Pangilinan J."/>
            <person name="Riley R."/>
            <person name="Labutti K."/>
            <person name="Andreopoulos B."/>
            <person name="Lipzen A."/>
            <person name="Chen C."/>
            <person name="Yanf M."/>
            <person name="Daum C."/>
            <person name="Ng V."/>
            <person name="Clum A."/>
            <person name="Ohm R."/>
            <person name="Martin F."/>
            <person name="Silar P."/>
            <person name="Natvig D."/>
            <person name="Lalanne C."/>
            <person name="Gautier V."/>
            <person name="Ament-Velasquez S.L."/>
            <person name="Kruys A."/>
            <person name="Hutchinson M.I."/>
            <person name="Powell A.J."/>
            <person name="Barry K."/>
            <person name="Miller A.N."/>
            <person name="Grigoriev I.V."/>
            <person name="Debuchy R."/>
            <person name="Gladieux P."/>
            <person name="Thoren M.H."/>
            <person name="Johannesson H."/>
        </authorList>
    </citation>
    <scope>NUCLEOTIDE SEQUENCE</scope>
    <source>
        <strain evidence="6">CBS 141.50</strain>
    </source>
</reference>
<evidence type="ECO:0000256" key="2">
    <source>
        <dbReference type="ARBA" id="ARBA00022771"/>
    </source>
</evidence>
<keyword evidence="3" id="KW-0862">Zinc</keyword>
<dbReference type="Proteomes" id="UP001302676">
    <property type="component" value="Unassembled WGS sequence"/>
</dbReference>
<dbReference type="GeneID" id="87816464"/>
<reference evidence="6" key="1">
    <citation type="journal article" date="2023" name="Mol. Phylogenet. Evol.">
        <title>Genome-scale phylogeny and comparative genomics of the fungal order Sordariales.</title>
        <authorList>
            <person name="Hensen N."/>
            <person name="Bonometti L."/>
            <person name="Westerberg I."/>
            <person name="Brannstrom I.O."/>
            <person name="Guillou S."/>
            <person name="Cros-Aarteil S."/>
            <person name="Calhoun S."/>
            <person name="Haridas S."/>
            <person name="Kuo A."/>
            <person name="Mondo S."/>
            <person name="Pangilinan J."/>
            <person name="Riley R."/>
            <person name="LaButti K."/>
            <person name="Andreopoulos B."/>
            <person name="Lipzen A."/>
            <person name="Chen C."/>
            <person name="Yan M."/>
            <person name="Daum C."/>
            <person name="Ng V."/>
            <person name="Clum A."/>
            <person name="Steindorff A."/>
            <person name="Ohm R.A."/>
            <person name="Martin F."/>
            <person name="Silar P."/>
            <person name="Natvig D.O."/>
            <person name="Lalanne C."/>
            <person name="Gautier V."/>
            <person name="Ament-Velasquez S.L."/>
            <person name="Kruys A."/>
            <person name="Hutchinson M.I."/>
            <person name="Powell A.J."/>
            <person name="Barry K."/>
            <person name="Miller A.N."/>
            <person name="Grigoriev I.V."/>
            <person name="Debuchy R."/>
            <person name="Gladieux P."/>
            <person name="Hiltunen Thoren M."/>
            <person name="Johannesson H."/>
        </authorList>
    </citation>
    <scope>NUCLEOTIDE SEQUENCE</scope>
    <source>
        <strain evidence="6">CBS 141.50</strain>
    </source>
</reference>
<name>A0AAN6V8P7_9PEZI</name>
<dbReference type="PROSITE" id="PS50865">
    <property type="entry name" value="ZF_MYND_2"/>
    <property type="match status" value="1"/>
</dbReference>